<evidence type="ECO:0000313" key="5">
    <source>
        <dbReference type="EMBL" id="SUD66037.1"/>
    </source>
</evidence>
<accession>A0A379KEJ7</accession>
<dbReference type="SUPFAM" id="SSF53756">
    <property type="entry name" value="UDP-Glycosyltransferase/glycogen phosphorylase"/>
    <property type="match status" value="1"/>
</dbReference>
<evidence type="ECO:0000256" key="1">
    <source>
        <dbReference type="ARBA" id="ARBA00022676"/>
    </source>
</evidence>
<dbReference type="EC" id="2.4.1.250" evidence="5"/>
<dbReference type="PANTHER" id="PTHR12526">
    <property type="entry name" value="GLYCOSYLTRANSFERASE"/>
    <property type="match status" value="1"/>
</dbReference>
<dbReference type="GO" id="GO:0102710">
    <property type="term" value="F:D-inositol-3-phosphate glycosyltransferase activity"/>
    <property type="evidence" value="ECO:0007669"/>
    <property type="project" value="UniProtKB-EC"/>
</dbReference>
<dbReference type="Pfam" id="PF13439">
    <property type="entry name" value="Glyco_transf_4"/>
    <property type="match status" value="1"/>
</dbReference>
<name>A0A379KEJ7_PSEPU</name>
<dbReference type="AlphaFoldDB" id="A0A379KEJ7"/>
<dbReference type="PANTHER" id="PTHR12526:SF510">
    <property type="entry name" value="D-INOSITOL 3-PHOSPHATE GLYCOSYLTRANSFERASE"/>
    <property type="match status" value="1"/>
</dbReference>
<dbReference type="GO" id="GO:1901135">
    <property type="term" value="P:carbohydrate derivative metabolic process"/>
    <property type="evidence" value="ECO:0007669"/>
    <property type="project" value="UniProtKB-ARBA"/>
</dbReference>
<dbReference type="Proteomes" id="UP000254602">
    <property type="component" value="Unassembled WGS sequence"/>
</dbReference>
<feature type="domain" description="Glycosyl transferase family 1" evidence="3">
    <location>
        <begin position="233"/>
        <end position="380"/>
    </location>
</feature>
<gene>
    <name evidence="5" type="primary">mshA</name>
    <name evidence="5" type="ORF">NCTC7914_00063</name>
</gene>
<evidence type="ECO:0000256" key="2">
    <source>
        <dbReference type="ARBA" id="ARBA00022679"/>
    </source>
</evidence>
<keyword evidence="2 5" id="KW-0808">Transferase</keyword>
<organism evidence="5 6">
    <name type="scientific">Pseudomonas putida</name>
    <name type="common">Arthrobacter siderocapsulatus</name>
    <dbReference type="NCBI Taxonomy" id="303"/>
    <lineage>
        <taxon>Bacteria</taxon>
        <taxon>Pseudomonadati</taxon>
        <taxon>Pseudomonadota</taxon>
        <taxon>Gammaproteobacteria</taxon>
        <taxon>Pseudomonadales</taxon>
        <taxon>Pseudomonadaceae</taxon>
        <taxon>Pseudomonas</taxon>
    </lineage>
</organism>
<feature type="domain" description="Glycosyltransferase subfamily 4-like N-terminal" evidence="4">
    <location>
        <begin position="81"/>
        <end position="216"/>
    </location>
</feature>
<evidence type="ECO:0000259" key="3">
    <source>
        <dbReference type="Pfam" id="PF00534"/>
    </source>
</evidence>
<dbReference type="Gene3D" id="3.40.50.2000">
    <property type="entry name" value="Glycogen Phosphorylase B"/>
    <property type="match status" value="2"/>
</dbReference>
<reference evidence="5 6" key="1">
    <citation type="submission" date="2018-06" db="EMBL/GenBank/DDBJ databases">
        <authorList>
            <consortium name="Pathogen Informatics"/>
            <person name="Doyle S."/>
        </authorList>
    </citation>
    <scope>NUCLEOTIDE SEQUENCE [LARGE SCALE GENOMIC DNA]</scope>
    <source>
        <strain evidence="5 6">NCTC7914</strain>
    </source>
</reference>
<evidence type="ECO:0000259" key="4">
    <source>
        <dbReference type="Pfam" id="PF13439"/>
    </source>
</evidence>
<dbReference type="InterPro" id="IPR028098">
    <property type="entry name" value="Glyco_trans_4-like_N"/>
</dbReference>
<sequence length="426" mass="48451">MSKERILVLAHGHPDFNLGGGEIAAYNLFKAFKKDSNVEKAWFIGRVDRGNGPTGSFSLRREDEYLWEQSLGNSFLIKAANAHAVWHNFRAMIAALKPTKIFAHHYFHLGLEYFRIIKQELPDAQLIVTLHEYMAICHQQGQMVKAGSKKLCYESSLDDCHRCIPAFSREQFWLREMFIKEHFEFVDHFVSPSEFLRQRYIAWGIAPEKITVIENGQEEAEPLPARATTSLRNRFGFFGQINEFKGADLLLEAITRLTPKQRKKIVVEFHGANLEHQSQEFQNKINHLMQPLIAEGCVRWAGPYQASQLKSRLSKVDWVLVPSIWWENSPMVIQEAFIYGRPVICANIGGMAEKVTHGINGLHFEARNSIDLADTLLEAATTEGLWEILQEGIVSPISYTQCAREHLAIVANTNNSTALEQQSVSA</sequence>
<dbReference type="RefSeq" id="WP_115272919.1">
    <property type="nucleotide sequence ID" value="NZ_JBJDNM010000001.1"/>
</dbReference>
<dbReference type="Pfam" id="PF00534">
    <property type="entry name" value="Glycos_transf_1"/>
    <property type="match status" value="1"/>
</dbReference>
<evidence type="ECO:0000313" key="6">
    <source>
        <dbReference type="Proteomes" id="UP000254602"/>
    </source>
</evidence>
<dbReference type="CDD" id="cd03823">
    <property type="entry name" value="GT4_ExpE7-like"/>
    <property type="match status" value="1"/>
</dbReference>
<proteinExistence type="predicted"/>
<protein>
    <submittedName>
        <fullName evidence="5">Glycosyl transferase group 1 protein</fullName>
        <ecNumber evidence="5">2.4.1.250</ecNumber>
    </submittedName>
</protein>
<dbReference type="InterPro" id="IPR001296">
    <property type="entry name" value="Glyco_trans_1"/>
</dbReference>
<keyword evidence="1 5" id="KW-0328">Glycosyltransferase</keyword>
<dbReference type="EMBL" id="UGUY01000001">
    <property type="protein sequence ID" value="SUD66037.1"/>
    <property type="molecule type" value="Genomic_DNA"/>
</dbReference>